<name>A0A7E5A2C7_PANRE</name>
<proteinExistence type="predicted"/>
<dbReference type="WBParaSite" id="Pan_g9823.t1">
    <property type="protein sequence ID" value="Pan_g9823.t1"/>
    <property type="gene ID" value="Pan_g9823"/>
</dbReference>
<evidence type="ECO:0000313" key="3">
    <source>
        <dbReference type="WBParaSite" id="Pan_g9823.t1"/>
    </source>
</evidence>
<dbReference type="Gene3D" id="3.40.50.150">
    <property type="entry name" value="Vaccinia Virus protein VP39"/>
    <property type="match status" value="1"/>
</dbReference>
<protein>
    <submittedName>
        <fullName evidence="3">Methyltranfer_dom domain-containing protein</fullName>
    </submittedName>
</protein>
<dbReference type="PANTHER" id="PTHR32026">
    <property type="entry name" value="METHYLTRANSFERASE-LIKE PROTEIN 24"/>
    <property type="match status" value="1"/>
</dbReference>
<dbReference type="Pfam" id="PF13383">
    <property type="entry name" value="Methyltransf_22"/>
    <property type="match status" value="1"/>
</dbReference>
<dbReference type="InterPro" id="IPR026913">
    <property type="entry name" value="METTL24"/>
</dbReference>
<evidence type="ECO:0000259" key="1">
    <source>
        <dbReference type="Pfam" id="PF13383"/>
    </source>
</evidence>
<dbReference type="PANTHER" id="PTHR32026:SF27">
    <property type="entry name" value="METHYLTRANSFERASE FKBM DOMAIN-CONTAINING PROTEIN-RELATED"/>
    <property type="match status" value="1"/>
</dbReference>
<dbReference type="SUPFAM" id="SSF53335">
    <property type="entry name" value="S-adenosyl-L-methionine-dependent methyltransferases"/>
    <property type="match status" value="1"/>
</dbReference>
<evidence type="ECO:0000313" key="2">
    <source>
        <dbReference type="Proteomes" id="UP000492821"/>
    </source>
</evidence>
<feature type="domain" description="Methyltransferase" evidence="1">
    <location>
        <begin position="35"/>
        <end position="233"/>
    </location>
</feature>
<organism evidence="2 3">
    <name type="scientific">Panagrellus redivivus</name>
    <name type="common">Microworm</name>
    <dbReference type="NCBI Taxonomy" id="6233"/>
    <lineage>
        <taxon>Eukaryota</taxon>
        <taxon>Metazoa</taxon>
        <taxon>Ecdysozoa</taxon>
        <taxon>Nematoda</taxon>
        <taxon>Chromadorea</taxon>
        <taxon>Rhabditida</taxon>
        <taxon>Tylenchina</taxon>
        <taxon>Panagrolaimomorpha</taxon>
        <taxon>Panagrolaimoidea</taxon>
        <taxon>Panagrolaimidae</taxon>
        <taxon>Panagrellus</taxon>
    </lineage>
</organism>
<dbReference type="Proteomes" id="UP000492821">
    <property type="component" value="Unassembled WGS sequence"/>
</dbReference>
<dbReference type="InterPro" id="IPR025714">
    <property type="entry name" value="Methyltranfer_dom"/>
</dbReference>
<sequence>MVIMLFVCYQRNNKSLKFSIDSRTIYHFQEKANLRRQKLDGSAREFYNALATEAICPNLFRVGRIGDGGKWMCGPQFVADWENDCVIYSFGISGDTSFEREIHGITNGKCDMVAVDLKHVEEAVRELKKIGADYVETKVNNFTARDTMTIADLMKRFDHTHIDILKMDVEGSEYDIADHLFQLEICQIMVELHTKDREYEKIVDWLKKASAVGYYLIHHEVNFMYMNCVEVTLLHSNCFSRFGDIIPLTSFLH</sequence>
<dbReference type="InterPro" id="IPR029063">
    <property type="entry name" value="SAM-dependent_MTases_sf"/>
</dbReference>
<accession>A0A7E5A2C7</accession>
<dbReference type="AlphaFoldDB" id="A0A7E5A2C7"/>
<keyword evidence="2" id="KW-1185">Reference proteome</keyword>
<reference evidence="2" key="1">
    <citation type="journal article" date="2013" name="Genetics">
        <title>The draft genome and transcriptome of Panagrellus redivivus are shaped by the harsh demands of a free-living lifestyle.</title>
        <authorList>
            <person name="Srinivasan J."/>
            <person name="Dillman A.R."/>
            <person name="Macchietto M.G."/>
            <person name="Heikkinen L."/>
            <person name="Lakso M."/>
            <person name="Fracchia K.M."/>
            <person name="Antoshechkin I."/>
            <person name="Mortazavi A."/>
            <person name="Wong G."/>
            <person name="Sternberg P.W."/>
        </authorList>
    </citation>
    <scope>NUCLEOTIDE SEQUENCE [LARGE SCALE GENOMIC DNA]</scope>
    <source>
        <strain evidence="2">MT8872</strain>
    </source>
</reference>
<reference evidence="3" key="2">
    <citation type="submission" date="2020-10" db="UniProtKB">
        <authorList>
            <consortium name="WormBaseParasite"/>
        </authorList>
    </citation>
    <scope>IDENTIFICATION</scope>
</reference>